<dbReference type="SUPFAM" id="SSF48452">
    <property type="entry name" value="TPR-like"/>
    <property type="match status" value="1"/>
</dbReference>
<dbReference type="Proteomes" id="UP000219813">
    <property type="component" value="Chromosome 14"/>
</dbReference>
<keyword evidence="4" id="KW-1185">Reference proteome</keyword>
<dbReference type="GO" id="GO:0005829">
    <property type="term" value="C:cytosol"/>
    <property type="evidence" value="ECO:0007669"/>
    <property type="project" value="TreeGrafter"/>
</dbReference>
<dbReference type="PROSITE" id="PS50005">
    <property type="entry name" value="TPR"/>
    <property type="match status" value="1"/>
</dbReference>
<name>A0A1D3TDY1_PLAMA</name>
<feature type="repeat" description="TPR" evidence="1">
    <location>
        <begin position="894"/>
        <end position="927"/>
    </location>
</feature>
<dbReference type="OMA" id="APCEYLN"/>
<gene>
    <name evidence="3" type="primary">PmUG01_14020300</name>
    <name evidence="3" type="ORF">PMUG01_14020300</name>
</gene>
<dbReference type="EMBL" id="LT594635">
    <property type="protein sequence ID" value="SCP03150.1"/>
    <property type="molecule type" value="Genomic_DNA"/>
</dbReference>
<evidence type="ECO:0000313" key="3">
    <source>
        <dbReference type="EMBL" id="SCP03150.1"/>
    </source>
</evidence>
<dbReference type="KEGG" id="pmal:PMUG01_14020300"/>
<dbReference type="Gene3D" id="1.25.40.10">
    <property type="entry name" value="Tetratricopeptide repeat domain"/>
    <property type="match status" value="1"/>
</dbReference>
<proteinExistence type="predicted"/>
<dbReference type="OrthoDB" id="392073at2759"/>
<dbReference type="AlphaFoldDB" id="A0A1D3TDY1"/>
<feature type="region of interest" description="Disordered" evidence="2">
    <location>
        <begin position="350"/>
        <end position="391"/>
    </location>
</feature>
<accession>A0A1D3TDY1</accession>
<dbReference type="InterPro" id="IPR011990">
    <property type="entry name" value="TPR-like_helical_dom_sf"/>
</dbReference>
<dbReference type="PANTHER" id="PTHR46512:SF1">
    <property type="entry name" value="PEPTIDYLPROLYL ISOMERASE"/>
    <property type="match status" value="1"/>
</dbReference>
<evidence type="ECO:0000256" key="1">
    <source>
        <dbReference type="PROSITE-ProRule" id="PRU00339"/>
    </source>
</evidence>
<dbReference type="VEuPathDB" id="PlasmoDB:PmUG01_14020300"/>
<feature type="compositionally biased region" description="Basic and acidic residues" evidence="2">
    <location>
        <begin position="175"/>
        <end position="193"/>
    </location>
</feature>
<dbReference type="GeneID" id="39871515"/>
<feature type="region of interest" description="Disordered" evidence="2">
    <location>
        <begin position="175"/>
        <end position="202"/>
    </location>
</feature>
<protein>
    <submittedName>
        <fullName evidence="3">Uncharacterized protein</fullName>
    </submittedName>
</protein>
<feature type="compositionally biased region" description="Polar residues" evidence="2">
    <location>
        <begin position="352"/>
        <end position="363"/>
    </location>
</feature>
<dbReference type="GO" id="GO:0044183">
    <property type="term" value="F:protein folding chaperone"/>
    <property type="evidence" value="ECO:0007669"/>
    <property type="project" value="TreeGrafter"/>
</dbReference>
<dbReference type="GO" id="GO:0016020">
    <property type="term" value="C:membrane"/>
    <property type="evidence" value="ECO:0007669"/>
    <property type="project" value="TreeGrafter"/>
</dbReference>
<evidence type="ECO:0000313" key="4">
    <source>
        <dbReference type="Proteomes" id="UP000219813"/>
    </source>
</evidence>
<reference evidence="3 4" key="1">
    <citation type="submission" date="2016-06" db="EMBL/GenBank/DDBJ databases">
        <authorList>
            <consortium name="Pathogen Informatics"/>
        </authorList>
    </citation>
    <scope>NUCLEOTIDE SEQUENCE [LARGE SCALE GENOMIC DNA]</scope>
</reference>
<feature type="compositionally biased region" description="Low complexity" evidence="2">
    <location>
        <begin position="369"/>
        <end position="391"/>
    </location>
</feature>
<dbReference type="PANTHER" id="PTHR46512">
    <property type="entry name" value="PEPTIDYLPROLYL ISOMERASE"/>
    <property type="match status" value="1"/>
</dbReference>
<organism evidence="3 4">
    <name type="scientific">Plasmodium malariae</name>
    <dbReference type="NCBI Taxonomy" id="5858"/>
    <lineage>
        <taxon>Eukaryota</taxon>
        <taxon>Sar</taxon>
        <taxon>Alveolata</taxon>
        <taxon>Apicomplexa</taxon>
        <taxon>Aconoidasida</taxon>
        <taxon>Haemosporida</taxon>
        <taxon>Plasmodiidae</taxon>
        <taxon>Plasmodium</taxon>
        <taxon>Plasmodium (Plasmodium)</taxon>
    </lineage>
</organism>
<dbReference type="RefSeq" id="XP_028864106.1">
    <property type="nucleotide sequence ID" value="XM_029007748.1"/>
</dbReference>
<keyword evidence="1" id="KW-0802">TPR repeat</keyword>
<dbReference type="GO" id="GO:0012505">
    <property type="term" value="C:endomembrane system"/>
    <property type="evidence" value="ECO:0007669"/>
    <property type="project" value="TreeGrafter"/>
</dbReference>
<dbReference type="InterPro" id="IPR050754">
    <property type="entry name" value="FKBP4/5/8-like"/>
</dbReference>
<sequence length="991" mass="117617">MITDSEAPTYNFNSDDEAPCEYLNDCYAISEDTFSFKIIKQLGENYYSPGNGNKVKIIYYELGYEDKITTAQVYLGKNDKLPYICEIAAKCMKPKEVCIIQAPKSFKKIFKNSEKKSKYDKKDNFRVAFKKALRFKQKCVDQYSSFHTVRQFKKIKLNSIDIELLLKRKKQKKEANTENDQIRKETATNDKIETIPGMLPKKNDEKCKEKMQLEEMHEKSEFLTLDDINDVRYKFLKEEHLCTFIVYLKEFRRVDALNDDKTIIKEVIKEGKGIITPKKNDYIDFFIEEGKKREYIHTVFDVNNLKYRGLFKILQSMKKKEMSKVILKGLECFHIYYTVEDTSKNYVGNIGENGSDTPQQNKRNPIHFSNVNNNNSNNNKKNTCDNNSNTSRNNCNDYNGEVHETIVSGINGRGNLEITKRNDTFEKVNNTYNTIRGDLTNQRKEMLIEVVDFKKSKTINVTSIISMNHIEKMLFYVYEHDKKKNFNNKPIIDSECELIIYTSIRKDMDKKKNKKVYLPFHFCDNNENIKKSNAYFLFSYGSCFTTPFWFYECFKGLKEGDEIIIPLTKNKNIFSENQFIYHLLYEDIEHNNINDNSSNNPEFNQLNIGSPCINEKKQIDNSQNNECKIKDPKDNKNDLDEGNKIIIDQHSAMKSKRLNDQKNFVQFLIYSRNRGKGCFMINGLKKRHVNRFCEDFFSLQKLFIDRVNYKNEIVNMSVCCRSFEKIKRKKFYKRITNIHKKKRQLLTKTIRHKSKNFNESTSNDKYAIEKMRKRRKKTNHISYFKRALKNVYFDKSFYEKDAILKIKIVKIICKKKDPWNMNVSEQIENLNNYNEMGNTFIKKKLYYAASLQYKKGYDIFRFSEIYNLIFEEKKLKFSDLQKEDNVKELVQYMEKILTNLSICFYKLSNYNECVKYAEKAAIINPQNVKSIYWKHMAYLQQNKYAQVIQNLNNSFCLNNSILLKLYNNARIIKKKHDDNFNSLFYAMYDQK</sequence>
<dbReference type="InterPro" id="IPR019734">
    <property type="entry name" value="TPR_rpt"/>
</dbReference>
<dbReference type="GO" id="GO:0005740">
    <property type="term" value="C:mitochondrial envelope"/>
    <property type="evidence" value="ECO:0007669"/>
    <property type="project" value="TreeGrafter"/>
</dbReference>
<evidence type="ECO:0000256" key="2">
    <source>
        <dbReference type="SAM" id="MobiDB-lite"/>
    </source>
</evidence>